<dbReference type="SUPFAM" id="SSF49879">
    <property type="entry name" value="SMAD/FHA domain"/>
    <property type="match status" value="1"/>
</dbReference>
<dbReference type="AlphaFoldDB" id="A0A1Q2D1E2"/>
<dbReference type="Proteomes" id="UP000188235">
    <property type="component" value="Chromosome"/>
</dbReference>
<accession>A0A1Q2D1E2</accession>
<dbReference type="SMART" id="SM00240">
    <property type="entry name" value="FHA"/>
    <property type="match status" value="1"/>
</dbReference>
<gene>
    <name evidence="3" type="ORF">BW733_17135</name>
</gene>
<evidence type="ECO:0000256" key="1">
    <source>
        <dbReference type="ARBA" id="ARBA00022553"/>
    </source>
</evidence>
<evidence type="ECO:0000313" key="3">
    <source>
        <dbReference type="EMBL" id="AQP52290.1"/>
    </source>
</evidence>
<feature type="domain" description="FHA" evidence="2">
    <location>
        <begin position="92"/>
        <end position="141"/>
    </location>
</feature>
<proteinExistence type="predicted"/>
<dbReference type="PANTHER" id="PTHR23308">
    <property type="entry name" value="NUCLEAR INHIBITOR OF PROTEIN PHOSPHATASE-1"/>
    <property type="match status" value="1"/>
</dbReference>
<organism evidence="3 4">
    <name type="scientific">Tessaracoccus flavescens</name>
    <dbReference type="NCBI Taxonomy" id="399497"/>
    <lineage>
        <taxon>Bacteria</taxon>
        <taxon>Bacillati</taxon>
        <taxon>Actinomycetota</taxon>
        <taxon>Actinomycetes</taxon>
        <taxon>Propionibacteriales</taxon>
        <taxon>Propionibacteriaceae</taxon>
        <taxon>Tessaracoccus</taxon>
    </lineage>
</organism>
<dbReference type="EMBL" id="CP019607">
    <property type="protein sequence ID" value="AQP52290.1"/>
    <property type="molecule type" value="Genomic_DNA"/>
</dbReference>
<keyword evidence="4" id="KW-1185">Reference proteome</keyword>
<dbReference type="KEGG" id="tfa:BW733_17135"/>
<dbReference type="Pfam" id="PF00498">
    <property type="entry name" value="FHA"/>
    <property type="match status" value="1"/>
</dbReference>
<name>A0A1Q2D1E2_9ACTN</name>
<dbReference type="Gene3D" id="2.60.200.20">
    <property type="match status" value="1"/>
</dbReference>
<dbReference type="InterPro" id="IPR000253">
    <property type="entry name" value="FHA_dom"/>
</dbReference>
<dbReference type="InterPro" id="IPR026870">
    <property type="entry name" value="Zinc_ribbon_dom"/>
</dbReference>
<dbReference type="InterPro" id="IPR050923">
    <property type="entry name" value="Cell_Proc_Reg/RNA_Proc"/>
</dbReference>
<dbReference type="PROSITE" id="PS50006">
    <property type="entry name" value="FHA_DOMAIN"/>
    <property type="match status" value="1"/>
</dbReference>
<dbReference type="Pfam" id="PF13240">
    <property type="entry name" value="Zn_Ribbon_1"/>
    <property type="match status" value="1"/>
</dbReference>
<dbReference type="STRING" id="399497.BW733_17135"/>
<protein>
    <recommendedName>
        <fullName evidence="2">FHA domain-containing protein</fullName>
    </recommendedName>
</protein>
<sequence length="170" mass="18523">MPTRKCLTMKCPKCGSESPAEARFCSVCGASLTEHTGDTTTMIAVTSDERDEHELTDQELAAVKELAPGNALLIVNRGPGDTNRFLIDSDITNVGRHPESDIFLDDITVSRHHAKFVRSGGKLYLEDLGSLNGTYVNRTLLDGRTVLREGDEIQIGKYRATISLSEPGSN</sequence>
<keyword evidence="1" id="KW-0597">Phosphoprotein</keyword>
<evidence type="ECO:0000313" key="4">
    <source>
        <dbReference type="Proteomes" id="UP000188235"/>
    </source>
</evidence>
<reference evidence="3 4" key="1">
    <citation type="journal article" date="2008" name="Int. J. Syst. Evol. Microbiol.">
        <title>Tessaracoccus flavescens sp. nov., isolated from marine sediment.</title>
        <authorList>
            <person name="Lee D.W."/>
            <person name="Lee S.D."/>
        </authorList>
    </citation>
    <scope>NUCLEOTIDE SEQUENCE [LARGE SCALE GENOMIC DNA]</scope>
    <source>
        <strain evidence="3 4">SST-39T</strain>
    </source>
</reference>
<dbReference type="InterPro" id="IPR008984">
    <property type="entry name" value="SMAD_FHA_dom_sf"/>
</dbReference>
<evidence type="ECO:0000259" key="2">
    <source>
        <dbReference type="PROSITE" id="PS50006"/>
    </source>
</evidence>